<name>A0AAV0JD83_9ROSI</name>
<evidence type="ECO:0000259" key="6">
    <source>
        <dbReference type="Pfam" id="PF12894"/>
    </source>
</evidence>
<feature type="domain" description="Anaphase-promoting complex subunit 4-like WD40" evidence="6">
    <location>
        <begin position="30"/>
        <end position="129"/>
    </location>
</feature>
<evidence type="ECO:0000259" key="7">
    <source>
        <dbReference type="Pfam" id="PF12896"/>
    </source>
</evidence>
<dbReference type="Pfam" id="PF12896">
    <property type="entry name" value="ANAPC4"/>
    <property type="match status" value="1"/>
</dbReference>
<organism evidence="8 9">
    <name type="scientific">Linum tenue</name>
    <dbReference type="NCBI Taxonomy" id="586396"/>
    <lineage>
        <taxon>Eukaryota</taxon>
        <taxon>Viridiplantae</taxon>
        <taxon>Streptophyta</taxon>
        <taxon>Embryophyta</taxon>
        <taxon>Tracheophyta</taxon>
        <taxon>Spermatophyta</taxon>
        <taxon>Magnoliopsida</taxon>
        <taxon>eudicotyledons</taxon>
        <taxon>Gunneridae</taxon>
        <taxon>Pentapetalae</taxon>
        <taxon>rosids</taxon>
        <taxon>fabids</taxon>
        <taxon>Malpighiales</taxon>
        <taxon>Linaceae</taxon>
        <taxon>Linum</taxon>
    </lineage>
</organism>
<dbReference type="PANTHER" id="PTHR13260:SF0">
    <property type="entry name" value="ANAPHASE-PROMOTING COMPLEX SUBUNIT 4"/>
    <property type="match status" value="1"/>
</dbReference>
<dbReference type="Proteomes" id="UP001154282">
    <property type="component" value="Unassembled WGS sequence"/>
</dbReference>
<evidence type="ECO:0000256" key="2">
    <source>
        <dbReference type="ARBA" id="ARBA00022618"/>
    </source>
</evidence>
<dbReference type="SMART" id="SM00320">
    <property type="entry name" value="WD40"/>
    <property type="match status" value="2"/>
</dbReference>
<evidence type="ECO:0000313" key="8">
    <source>
        <dbReference type="EMBL" id="CAI0407239.1"/>
    </source>
</evidence>
<dbReference type="InterPro" id="IPR001680">
    <property type="entry name" value="WD40_rpt"/>
</dbReference>
<dbReference type="GO" id="GO:0051301">
    <property type="term" value="P:cell division"/>
    <property type="evidence" value="ECO:0007669"/>
    <property type="project" value="UniProtKB-KW"/>
</dbReference>
<accession>A0AAV0JD83</accession>
<proteinExistence type="predicted"/>
<dbReference type="Pfam" id="PF12894">
    <property type="entry name" value="ANAPC4_WD40"/>
    <property type="match status" value="1"/>
</dbReference>
<keyword evidence="9" id="KW-1185">Reference proteome</keyword>
<keyword evidence="4" id="KW-0833">Ubl conjugation pathway</keyword>
<dbReference type="InterPro" id="IPR024789">
    <property type="entry name" value="APC4"/>
</dbReference>
<dbReference type="InterPro" id="IPR015943">
    <property type="entry name" value="WD40/YVTN_repeat-like_dom_sf"/>
</dbReference>
<evidence type="ECO:0000256" key="5">
    <source>
        <dbReference type="ARBA" id="ARBA00023306"/>
    </source>
</evidence>
<dbReference type="GO" id="GO:0031145">
    <property type="term" value="P:anaphase-promoting complex-dependent catabolic process"/>
    <property type="evidence" value="ECO:0007669"/>
    <property type="project" value="InterPro"/>
</dbReference>
<gene>
    <name evidence="8" type="ORF">LITE_LOCUS13505</name>
</gene>
<evidence type="ECO:0000256" key="3">
    <source>
        <dbReference type="ARBA" id="ARBA00022776"/>
    </source>
</evidence>
<dbReference type="Gene3D" id="2.130.10.10">
    <property type="entry name" value="YVTN repeat-like/Quinoprotein amine dehydrogenase"/>
    <property type="match status" value="1"/>
</dbReference>
<dbReference type="InterPro" id="IPR024790">
    <property type="entry name" value="APC4_long_dom"/>
</dbReference>
<evidence type="ECO:0000313" key="9">
    <source>
        <dbReference type="Proteomes" id="UP001154282"/>
    </source>
</evidence>
<dbReference type="AlphaFoldDB" id="A0AAV0JD83"/>
<dbReference type="GO" id="GO:0005680">
    <property type="term" value="C:anaphase-promoting complex"/>
    <property type="evidence" value="ECO:0007669"/>
    <property type="project" value="InterPro"/>
</dbReference>
<dbReference type="PANTHER" id="PTHR13260">
    <property type="entry name" value="ANAPHASE PROMOTING COMPLEX SUBUNIT 4 APC4"/>
    <property type="match status" value="1"/>
</dbReference>
<dbReference type="EMBL" id="CAMGYJ010000004">
    <property type="protein sequence ID" value="CAI0407239.1"/>
    <property type="molecule type" value="Genomic_DNA"/>
</dbReference>
<comment type="caution">
    <text evidence="8">The sequence shown here is derived from an EMBL/GenBank/DDBJ whole genome shotgun (WGS) entry which is preliminary data.</text>
</comment>
<keyword evidence="5" id="KW-0131">Cell cycle</keyword>
<dbReference type="GO" id="GO:0070979">
    <property type="term" value="P:protein K11-linked ubiquitination"/>
    <property type="evidence" value="ECO:0007669"/>
    <property type="project" value="TreeGrafter"/>
</dbReference>
<evidence type="ECO:0000256" key="4">
    <source>
        <dbReference type="ARBA" id="ARBA00022786"/>
    </source>
</evidence>
<dbReference type="InterPro" id="IPR024977">
    <property type="entry name" value="Apc4-like_WD40_dom"/>
</dbReference>
<dbReference type="GO" id="GO:0034399">
    <property type="term" value="C:nuclear periphery"/>
    <property type="evidence" value="ECO:0007669"/>
    <property type="project" value="TreeGrafter"/>
</dbReference>
<protein>
    <recommendedName>
        <fullName evidence="1">Anaphase-promoting complex subunit 4</fullName>
    </recommendedName>
</protein>
<keyword evidence="2" id="KW-0132">Cell division</keyword>
<feature type="domain" description="Anaphase-promoting complex subunit 4 long" evidence="7">
    <location>
        <begin position="277"/>
        <end position="477"/>
    </location>
</feature>
<evidence type="ECO:0000256" key="1">
    <source>
        <dbReference type="ARBA" id="ARBA00016067"/>
    </source>
</evidence>
<sequence length="781" mass="87268">METDASDSEHVVPFQLQFDKPIASQVKIAEWNPEKDLLAMVTEDSKIMLHRFNWQRLWTISPGKSITSLCWRPDGKAIAVGLEDGTISLHDVEASISFTSLPCINNASGKLLRSLKSHTAPVVCLNWEEESELNNTGNSLVFEDRTPRFFPPAPRVPRTPGVVTSDASFMDDNEDSYRQLSNSSYQRFNILCSGDKDGSICFSIFGIFPIGKVNVHKFSVPVSNSDKTQHLLNASIYKVALSKDLCQLIVLFSGDLIESTAAASEADKVAGCGMHGLVLDTSVFGKRKNELHQLAQQASNIEDLTEVIRASLSVMSKQWTDAVQSFSQKFVSLDTLITDHALDSSPQEEFLSLLGGARTSPAVHQFLVNTLGEAGVKRVSKLVCGAGKELQRVVHDHLQPAAEIIAFRMGELRGLSRWRSRFQVIGLDETLVAHATEKSGMMLVQVERFMRVLTSVEQQFSNFFNWLLKCIKLLMQEPSDQLLPYNSELVVIFLKFLYNQDPVRELLDPSEVDHPVQADLETMQRVCDLVQFGGFSDTEYLRRTLAKEFQQMESSFKEAFLMPFTTISRKIHVVDLLPLFPLPSLPLSRSNVIPMSISYYEDDSEANENNFNDYICFRVPAESLSDDGNYIGIVRGFMHDQRNLKRGYSTLEAVLLSMPAGYNCADLSLYKDTQVVLLLNGMTNAPETPGDACMMIIQANELPFAPVSRSIDLSLWKMHHLQDSSACLQTENEKIRSIPYSVVAPLAVSATRGVACVFAARRRALVYILEEDEDEVLETEA</sequence>
<reference evidence="8" key="1">
    <citation type="submission" date="2022-08" db="EMBL/GenBank/DDBJ databases">
        <authorList>
            <person name="Gutierrez-Valencia J."/>
        </authorList>
    </citation>
    <scope>NUCLEOTIDE SEQUENCE</scope>
</reference>
<dbReference type="SUPFAM" id="SSF50978">
    <property type="entry name" value="WD40 repeat-like"/>
    <property type="match status" value="1"/>
</dbReference>
<keyword evidence="3" id="KW-0498">Mitosis</keyword>
<dbReference type="InterPro" id="IPR036322">
    <property type="entry name" value="WD40_repeat_dom_sf"/>
</dbReference>